<reference evidence="2" key="1">
    <citation type="submission" date="2019-11" db="EMBL/GenBank/DDBJ databases">
        <title>Microbial mats filling the niche in hypersaline microbial mats.</title>
        <authorList>
            <person name="Wong H.L."/>
            <person name="Macleod F.I."/>
            <person name="White R.A. III"/>
            <person name="Burns B.P."/>
        </authorList>
    </citation>
    <scope>NUCLEOTIDE SEQUENCE</scope>
    <source>
        <strain evidence="2">Bin_327</strain>
    </source>
</reference>
<dbReference type="SUPFAM" id="SSF54593">
    <property type="entry name" value="Glyoxalase/Bleomycin resistance protein/Dihydroxybiphenyl dioxygenase"/>
    <property type="match status" value="1"/>
</dbReference>
<dbReference type="InterPro" id="IPR037523">
    <property type="entry name" value="VOC_core"/>
</dbReference>
<dbReference type="InterPro" id="IPR029068">
    <property type="entry name" value="Glyas_Bleomycin-R_OHBP_Dase"/>
</dbReference>
<dbReference type="AlphaFoldDB" id="A0A9D5KAL6"/>
<protein>
    <submittedName>
        <fullName evidence="2">VOC family protein</fullName>
    </submittedName>
</protein>
<dbReference type="EMBL" id="WJKJ01000340">
    <property type="protein sequence ID" value="MBD3365583.1"/>
    <property type="molecule type" value="Genomic_DNA"/>
</dbReference>
<accession>A0A9D5KAL6</accession>
<comment type="caution">
    <text evidence="2">The sequence shown here is derived from an EMBL/GenBank/DDBJ whole genome shotgun (WGS) entry which is preliminary data.</text>
</comment>
<dbReference type="Proteomes" id="UP000630660">
    <property type="component" value="Unassembled WGS sequence"/>
</dbReference>
<dbReference type="PANTHER" id="PTHR36503">
    <property type="entry name" value="BLR2520 PROTEIN"/>
    <property type="match status" value="1"/>
</dbReference>
<evidence type="ECO:0000313" key="2">
    <source>
        <dbReference type="EMBL" id="MBD3365583.1"/>
    </source>
</evidence>
<evidence type="ECO:0000313" key="3">
    <source>
        <dbReference type="Proteomes" id="UP000630660"/>
    </source>
</evidence>
<sequence length="119" mass="13512">MTKEIQLGRFEYCLNVKDVHRSLDFYKKLGFEQVGGNIDENWVIIEHGNCILGLYQGHIKVNLLNFRGGDVYAIAEHLKSKDLELVKDAFTEEDGSAAAEIRDPDGNCIYFNTFPGEEI</sequence>
<dbReference type="Gene3D" id="3.10.180.10">
    <property type="entry name" value="2,3-Dihydroxybiphenyl 1,2-Dioxygenase, domain 1"/>
    <property type="match status" value="1"/>
</dbReference>
<name>A0A9D5KAL6_UNCW3</name>
<gene>
    <name evidence="2" type="ORF">GF359_10260</name>
</gene>
<proteinExistence type="predicted"/>
<dbReference type="CDD" id="cd06587">
    <property type="entry name" value="VOC"/>
    <property type="match status" value="1"/>
</dbReference>
<dbReference type="PROSITE" id="PS51819">
    <property type="entry name" value="VOC"/>
    <property type="match status" value="1"/>
</dbReference>
<evidence type="ECO:0000259" key="1">
    <source>
        <dbReference type="PROSITE" id="PS51819"/>
    </source>
</evidence>
<organism evidence="2 3">
    <name type="scientific">candidate division WOR-3 bacterium</name>
    <dbReference type="NCBI Taxonomy" id="2052148"/>
    <lineage>
        <taxon>Bacteria</taxon>
        <taxon>Bacteria division WOR-3</taxon>
    </lineage>
</organism>
<dbReference type="PANTHER" id="PTHR36503:SF1">
    <property type="entry name" value="BLR2520 PROTEIN"/>
    <property type="match status" value="1"/>
</dbReference>
<feature type="domain" description="VOC" evidence="1">
    <location>
        <begin position="6"/>
        <end position="114"/>
    </location>
</feature>